<proteinExistence type="predicted"/>
<protein>
    <recommendedName>
        <fullName evidence="3">Leucine-rich repeat domain-containing protein</fullName>
    </recommendedName>
</protein>
<dbReference type="InterPro" id="IPR001611">
    <property type="entry name" value="Leu-rich_rpt"/>
</dbReference>
<dbReference type="PROSITE" id="PS51450">
    <property type="entry name" value="LRR"/>
    <property type="match status" value="1"/>
</dbReference>
<dbReference type="OrthoDB" id="1099022at2"/>
<evidence type="ECO:0000313" key="1">
    <source>
        <dbReference type="EMBL" id="QED36691.1"/>
    </source>
</evidence>
<evidence type="ECO:0000313" key="2">
    <source>
        <dbReference type="Proteomes" id="UP000321954"/>
    </source>
</evidence>
<dbReference type="Proteomes" id="UP000321954">
    <property type="component" value="Chromosome"/>
</dbReference>
<dbReference type="KEGG" id="anp:FK178_02715"/>
<organism evidence="1 2">
    <name type="scientific">Antarcticibacterium arcticum</name>
    <dbReference type="NCBI Taxonomy" id="2585771"/>
    <lineage>
        <taxon>Bacteria</taxon>
        <taxon>Pseudomonadati</taxon>
        <taxon>Bacteroidota</taxon>
        <taxon>Flavobacteriia</taxon>
        <taxon>Flavobacteriales</taxon>
        <taxon>Flavobacteriaceae</taxon>
        <taxon>Antarcticibacterium</taxon>
    </lineage>
</organism>
<dbReference type="AlphaFoldDB" id="A0A5B8YGH2"/>
<sequence>MISNLKFLKVNLHWQIKGWHFDELLQLRKQLWEMDPFSNVGTKEIQQEIGDQIDTGLDPAQFLDLKYVLIDDTDFNGDLEFLKLCPCLEHLFICGISAAEKIKDLTPLAYLKNLKFLHLEHHNISVVSALKELINLEEIYLFENPLLNITGILNLKNLETVHFSEAEEEEVFELLQNSSGCEVHFINREYDTGFRACRLGNWAYMYSYIKDYTQVNTQIAPLLPLKFISSAPAEKLMKERLHRLSLSVLRANEVPETPSFIYSKDPVAVIGKMVYK</sequence>
<dbReference type="RefSeq" id="WP_146830759.1">
    <property type="nucleotide sequence ID" value="NZ_CP042476.1"/>
</dbReference>
<gene>
    <name evidence="1" type="ORF">FK178_02715</name>
</gene>
<accession>A0A5B8YGH2</accession>
<name>A0A5B8YGH2_9FLAO</name>
<keyword evidence="2" id="KW-1185">Reference proteome</keyword>
<dbReference type="SUPFAM" id="SSF52058">
    <property type="entry name" value="L domain-like"/>
    <property type="match status" value="1"/>
</dbReference>
<reference evidence="1 2" key="1">
    <citation type="submission" date="2019-08" db="EMBL/GenBank/DDBJ databases">
        <title>Antarcticibacterium arcticum sp. nov., a bacterium isolated from marine sediment of the Canadian Beaufort Sea.</title>
        <authorList>
            <person name="Lee Y.M."/>
            <person name="Baek K."/>
            <person name="Lee D.-H."/>
            <person name="Shin S.C."/>
            <person name="Jin Y.K."/>
            <person name="Park Y."/>
        </authorList>
    </citation>
    <scope>NUCLEOTIDE SEQUENCE [LARGE SCALE GENOMIC DNA]</scope>
    <source>
        <strain evidence="1 2">PAMC 28998</strain>
    </source>
</reference>
<dbReference type="EMBL" id="CP042476">
    <property type="protein sequence ID" value="QED36691.1"/>
    <property type="molecule type" value="Genomic_DNA"/>
</dbReference>
<dbReference type="Gene3D" id="3.80.10.10">
    <property type="entry name" value="Ribonuclease Inhibitor"/>
    <property type="match status" value="1"/>
</dbReference>
<dbReference type="InterPro" id="IPR032675">
    <property type="entry name" value="LRR_dom_sf"/>
</dbReference>
<evidence type="ECO:0008006" key="3">
    <source>
        <dbReference type="Google" id="ProtNLM"/>
    </source>
</evidence>